<keyword evidence="11 13" id="KW-0012">Acyltransferase</keyword>
<reference evidence="15 16" key="1">
    <citation type="submission" date="2023-03" db="EMBL/GenBank/DDBJ databases">
        <title>NovoSphingobium album sp. nov. isolated from polycyclic aromatic hydrocarbons- and heavy-metal polluted soil.</title>
        <authorList>
            <person name="Liu Z."/>
            <person name="Wang K."/>
        </authorList>
    </citation>
    <scope>NUCLEOTIDE SEQUENCE [LARGE SCALE GENOMIC DNA]</scope>
    <source>
        <strain evidence="15 16">H3SJ31-1</strain>
    </source>
</reference>
<dbReference type="PANTHER" id="PTHR13285">
    <property type="entry name" value="ACYLTRANSFERASE"/>
    <property type="match status" value="1"/>
</dbReference>
<feature type="transmembrane region" description="Helical" evidence="14">
    <location>
        <begin position="34"/>
        <end position="59"/>
    </location>
</feature>
<dbReference type="InterPro" id="IPR024194">
    <property type="entry name" value="Ac/AlaTfrase_AlgI/DltB"/>
</dbReference>
<feature type="transmembrane region" description="Helical" evidence="14">
    <location>
        <begin position="487"/>
        <end position="507"/>
    </location>
</feature>
<dbReference type="RefSeq" id="WP_275228290.1">
    <property type="nucleotide sequence ID" value="NZ_JARESE010000030.1"/>
</dbReference>
<keyword evidence="10 13" id="KW-0472">Membrane</keyword>
<comment type="caution">
    <text evidence="15">The sequence shown here is derived from an EMBL/GenBank/DDBJ whole genome shotgun (WGS) entry which is preliminary data.</text>
</comment>
<feature type="transmembrane region" description="Helical" evidence="14">
    <location>
        <begin position="344"/>
        <end position="363"/>
    </location>
</feature>
<accession>A0ABT5WQA3</accession>
<dbReference type="Proteomes" id="UP001216253">
    <property type="component" value="Unassembled WGS sequence"/>
</dbReference>
<dbReference type="Pfam" id="PF03062">
    <property type="entry name" value="MBOAT"/>
    <property type="match status" value="1"/>
</dbReference>
<evidence type="ECO:0000256" key="5">
    <source>
        <dbReference type="ARBA" id="ARBA00022475"/>
    </source>
</evidence>
<dbReference type="InterPro" id="IPR028362">
    <property type="entry name" value="AlgI"/>
</dbReference>
<proteinExistence type="inferred from homology"/>
<dbReference type="PIRSF" id="PIRSF016636">
    <property type="entry name" value="AlgI_DltB"/>
    <property type="match status" value="1"/>
</dbReference>
<feature type="transmembrane region" description="Helical" evidence="14">
    <location>
        <begin position="119"/>
        <end position="137"/>
    </location>
</feature>
<comment type="pathway">
    <text evidence="2">Glycan biosynthesis; alginate biosynthesis.</text>
</comment>
<evidence type="ECO:0000256" key="2">
    <source>
        <dbReference type="ARBA" id="ARBA00005182"/>
    </source>
</evidence>
<feature type="transmembrane region" description="Helical" evidence="14">
    <location>
        <begin position="183"/>
        <end position="202"/>
    </location>
</feature>
<keyword evidence="5 13" id="KW-1003">Cell membrane</keyword>
<evidence type="ECO:0000313" key="16">
    <source>
        <dbReference type="Proteomes" id="UP001216253"/>
    </source>
</evidence>
<feature type="transmembrane region" description="Helical" evidence="14">
    <location>
        <begin position="149"/>
        <end position="168"/>
    </location>
</feature>
<comment type="subcellular location">
    <subcellularLocation>
        <location evidence="1">Cell membrane</location>
        <topology evidence="1">Multi-pass membrane protein</topology>
    </subcellularLocation>
</comment>
<sequence length="518" mass="57751">MLFNSATFIFVFLPFALLLFHAASKRRSETRQGLLVALTVIFYAWGAARYLPLLLLSIVINYGIARLIEKRIAANGKAGAVLVIGVCANLALLGLFKYLGFAMASLNEIFGLGWKALRVALPLAISFYTFQQIGFLMDLSRGRMTRIRLLDYFSFVLFFPQLLAGPIVRWDELVPQLHRRREASRIAGDIVIGLAYFSAGLFKKSVIADSLAGYAAPAFVMADSGHTPGLLDAWLATFTYTAQIYFDFSGYSDMAIGVARMLGIILPLNFHSPLRAGSVIELWRRWHVTLSRWAQSYVFQPLSIPLVRRAMTWGGGKTVMFILGFAVPTMLAMVTIGIWHGAGWTFVLFGVMQGTYMAINELWRQFRRKARKRRKETGQGGFRPVYQAITLTSFAVSVVMFRASDVAAAIHMYKAMSGQGAGGFISATAAAQWDFGVPGALVASLAAYCVILLAPNTQQWLGRFNPVLEWPKWKMVSPPMIALEFRFSWVWIAASAFLFFAAFNAMMRGTTNFIYFNF</sequence>
<dbReference type="PIRSF" id="PIRSF500217">
    <property type="entry name" value="AlgI"/>
    <property type="match status" value="1"/>
</dbReference>
<evidence type="ECO:0000256" key="9">
    <source>
        <dbReference type="ARBA" id="ARBA00022989"/>
    </source>
</evidence>
<keyword evidence="8" id="KW-0016">Alginate biosynthesis</keyword>
<keyword evidence="16" id="KW-1185">Reference proteome</keyword>
<feature type="transmembrane region" description="Helical" evidence="14">
    <location>
        <begin position="435"/>
        <end position="454"/>
    </location>
</feature>
<gene>
    <name evidence="15" type="ORF">PYV00_10805</name>
</gene>
<evidence type="ECO:0000256" key="7">
    <source>
        <dbReference type="ARBA" id="ARBA00022692"/>
    </source>
</evidence>
<feature type="transmembrane region" description="Helical" evidence="14">
    <location>
        <begin position="318"/>
        <end position="338"/>
    </location>
</feature>
<evidence type="ECO:0000256" key="14">
    <source>
        <dbReference type="SAM" id="Phobius"/>
    </source>
</evidence>
<organism evidence="15 16">
    <name type="scientific">Novosphingobium album</name>
    <name type="common">ex Liu et al. 2023</name>
    <dbReference type="NCBI Taxonomy" id="3031130"/>
    <lineage>
        <taxon>Bacteria</taxon>
        <taxon>Pseudomonadati</taxon>
        <taxon>Pseudomonadota</taxon>
        <taxon>Alphaproteobacteria</taxon>
        <taxon>Sphingomonadales</taxon>
        <taxon>Sphingomonadaceae</taxon>
        <taxon>Novosphingobium</taxon>
    </lineage>
</organism>
<evidence type="ECO:0000256" key="1">
    <source>
        <dbReference type="ARBA" id="ARBA00004651"/>
    </source>
</evidence>
<evidence type="ECO:0000256" key="4">
    <source>
        <dbReference type="ARBA" id="ARBA00016084"/>
    </source>
</evidence>
<evidence type="ECO:0000313" key="15">
    <source>
        <dbReference type="EMBL" id="MDE8652204.1"/>
    </source>
</evidence>
<evidence type="ECO:0000256" key="12">
    <source>
        <dbReference type="ARBA" id="ARBA00031030"/>
    </source>
</evidence>
<evidence type="ECO:0000256" key="8">
    <source>
        <dbReference type="ARBA" id="ARBA00022841"/>
    </source>
</evidence>
<name>A0ABT5WQA3_9SPHN</name>
<dbReference type="EMBL" id="JARESE010000030">
    <property type="protein sequence ID" value="MDE8652204.1"/>
    <property type="molecule type" value="Genomic_DNA"/>
</dbReference>
<comment type="similarity">
    <text evidence="3 13">Belongs to the membrane-bound acyltransferase family.</text>
</comment>
<evidence type="ECO:0000256" key="6">
    <source>
        <dbReference type="ARBA" id="ARBA00022679"/>
    </source>
</evidence>
<dbReference type="PANTHER" id="PTHR13285:SF23">
    <property type="entry name" value="TEICHOIC ACID D-ALANYLTRANSFERASE"/>
    <property type="match status" value="1"/>
</dbReference>
<evidence type="ECO:0000256" key="10">
    <source>
        <dbReference type="ARBA" id="ARBA00023136"/>
    </source>
</evidence>
<feature type="transmembrane region" description="Helical" evidence="14">
    <location>
        <begin position="384"/>
        <end position="403"/>
    </location>
</feature>
<protein>
    <recommendedName>
        <fullName evidence="4">Probable alginate O-acetylase AlgI</fullName>
    </recommendedName>
    <alternativeName>
        <fullName evidence="12">Alginate biosynthesis protein AlgI</fullName>
    </alternativeName>
</protein>
<evidence type="ECO:0000256" key="13">
    <source>
        <dbReference type="PIRNR" id="PIRNR016636"/>
    </source>
</evidence>
<keyword evidence="7 14" id="KW-0812">Transmembrane</keyword>
<keyword evidence="9 14" id="KW-1133">Transmembrane helix</keyword>
<dbReference type="InterPro" id="IPR051085">
    <property type="entry name" value="MB_O-acyltransferase"/>
</dbReference>
<dbReference type="InterPro" id="IPR004299">
    <property type="entry name" value="MBOAT_fam"/>
</dbReference>
<evidence type="ECO:0000256" key="11">
    <source>
        <dbReference type="ARBA" id="ARBA00023315"/>
    </source>
</evidence>
<feature type="transmembrane region" description="Helical" evidence="14">
    <location>
        <begin position="80"/>
        <end position="99"/>
    </location>
</feature>
<evidence type="ECO:0000256" key="3">
    <source>
        <dbReference type="ARBA" id="ARBA00010323"/>
    </source>
</evidence>
<keyword evidence="6 13" id="KW-0808">Transferase</keyword>